<dbReference type="GO" id="GO:0046872">
    <property type="term" value="F:metal ion binding"/>
    <property type="evidence" value="ECO:0007669"/>
    <property type="project" value="UniProtKB-KW"/>
</dbReference>
<proteinExistence type="predicted"/>
<keyword evidence="4" id="KW-0460">Magnesium</keyword>
<dbReference type="InterPro" id="IPR006439">
    <property type="entry name" value="HAD-SF_hydro_IA"/>
</dbReference>
<comment type="caution">
    <text evidence="5">The sequence shown here is derived from an EMBL/GenBank/DDBJ whole genome shotgun (WGS) entry which is preliminary data.</text>
</comment>
<evidence type="ECO:0000256" key="2">
    <source>
        <dbReference type="ARBA" id="ARBA00022723"/>
    </source>
</evidence>
<accession>X0VKV4</accession>
<keyword evidence="3" id="KW-0378">Hydrolase</keyword>
<dbReference type="GO" id="GO:0044281">
    <property type="term" value="P:small molecule metabolic process"/>
    <property type="evidence" value="ECO:0007669"/>
    <property type="project" value="UniProtKB-ARBA"/>
</dbReference>
<sequence length="145" mass="16989">YHSCEEEEWKPDEKTKFTLETLSKISNLKIGLISNHPNHKTIKNLLRDNEMKDFFDVIVTSAKFGKRKPNSDIFFHTLKRMGLTKNDAEYCIMVGDEAADIVGANRVGMQIILKERDYEFPYEKEINIPNLTRIKSIEEVLQYIY</sequence>
<name>X0VKV4_9ZZZZ</name>
<dbReference type="InterPro" id="IPR051400">
    <property type="entry name" value="HAD-like_hydrolase"/>
</dbReference>
<evidence type="ECO:0008006" key="6">
    <source>
        <dbReference type="Google" id="ProtNLM"/>
    </source>
</evidence>
<dbReference type="PANTHER" id="PTHR46470">
    <property type="entry name" value="N-ACYLNEURAMINATE-9-PHOSPHATASE"/>
    <property type="match status" value="1"/>
</dbReference>
<dbReference type="InterPro" id="IPR041492">
    <property type="entry name" value="HAD_2"/>
</dbReference>
<dbReference type="GO" id="GO:0016791">
    <property type="term" value="F:phosphatase activity"/>
    <property type="evidence" value="ECO:0007669"/>
    <property type="project" value="TreeGrafter"/>
</dbReference>
<dbReference type="AlphaFoldDB" id="X0VKV4"/>
<dbReference type="Pfam" id="PF13419">
    <property type="entry name" value="HAD_2"/>
    <property type="match status" value="1"/>
</dbReference>
<dbReference type="PANTHER" id="PTHR46470:SF2">
    <property type="entry name" value="GLYCERALDEHYDE 3-PHOSPHATE PHOSPHATASE"/>
    <property type="match status" value="1"/>
</dbReference>
<feature type="non-terminal residue" evidence="5">
    <location>
        <position position="1"/>
    </location>
</feature>
<dbReference type="SUPFAM" id="SSF56784">
    <property type="entry name" value="HAD-like"/>
    <property type="match status" value="1"/>
</dbReference>
<comment type="cofactor">
    <cofactor evidence="1">
        <name>Mg(2+)</name>
        <dbReference type="ChEBI" id="CHEBI:18420"/>
    </cofactor>
</comment>
<evidence type="ECO:0000313" key="5">
    <source>
        <dbReference type="EMBL" id="GAG11832.1"/>
    </source>
</evidence>
<protein>
    <recommendedName>
        <fullName evidence="6">HAD family hydrolase</fullName>
    </recommendedName>
</protein>
<keyword evidence="2" id="KW-0479">Metal-binding</keyword>
<dbReference type="InterPro" id="IPR023214">
    <property type="entry name" value="HAD_sf"/>
</dbReference>
<evidence type="ECO:0000256" key="3">
    <source>
        <dbReference type="ARBA" id="ARBA00022801"/>
    </source>
</evidence>
<organism evidence="5">
    <name type="scientific">marine sediment metagenome</name>
    <dbReference type="NCBI Taxonomy" id="412755"/>
    <lineage>
        <taxon>unclassified sequences</taxon>
        <taxon>metagenomes</taxon>
        <taxon>ecological metagenomes</taxon>
    </lineage>
</organism>
<gene>
    <name evidence="5" type="ORF">S01H1_43094</name>
</gene>
<evidence type="ECO:0000256" key="1">
    <source>
        <dbReference type="ARBA" id="ARBA00001946"/>
    </source>
</evidence>
<dbReference type="InterPro" id="IPR036412">
    <property type="entry name" value="HAD-like_sf"/>
</dbReference>
<dbReference type="NCBIfam" id="TIGR01509">
    <property type="entry name" value="HAD-SF-IA-v3"/>
    <property type="match status" value="1"/>
</dbReference>
<reference evidence="5" key="1">
    <citation type="journal article" date="2014" name="Front. Microbiol.">
        <title>High frequency of phylogenetically diverse reductive dehalogenase-homologous genes in deep subseafloor sedimentary metagenomes.</title>
        <authorList>
            <person name="Kawai M."/>
            <person name="Futagami T."/>
            <person name="Toyoda A."/>
            <person name="Takaki Y."/>
            <person name="Nishi S."/>
            <person name="Hori S."/>
            <person name="Arai W."/>
            <person name="Tsubouchi T."/>
            <person name="Morono Y."/>
            <person name="Uchiyama I."/>
            <person name="Ito T."/>
            <person name="Fujiyama A."/>
            <person name="Inagaki F."/>
            <person name="Takami H."/>
        </authorList>
    </citation>
    <scope>NUCLEOTIDE SEQUENCE</scope>
    <source>
        <strain evidence="5">Expedition CK06-06</strain>
    </source>
</reference>
<dbReference type="NCBIfam" id="TIGR01549">
    <property type="entry name" value="HAD-SF-IA-v1"/>
    <property type="match status" value="1"/>
</dbReference>
<evidence type="ECO:0000256" key="4">
    <source>
        <dbReference type="ARBA" id="ARBA00022842"/>
    </source>
</evidence>
<dbReference type="EMBL" id="BARS01027432">
    <property type="protein sequence ID" value="GAG11832.1"/>
    <property type="molecule type" value="Genomic_DNA"/>
</dbReference>
<dbReference type="Gene3D" id="3.40.50.1000">
    <property type="entry name" value="HAD superfamily/HAD-like"/>
    <property type="match status" value="1"/>
</dbReference>